<keyword evidence="2" id="KW-1185">Reference proteome</keyword>
<dbReference type="EMBL" id="JARVKF010000124">
    <property type="protein sequence ID" value="KAK9422234.1"/>
    <property type="molecule type" value="Genomic_DNA"/>
</dbReference>
<organism evidence="1 2">
    <name type="scientific">Seiridium unicorne</name>
    <dbReference type="NCBI Taxonomy" id="138068"/>
    <lineage>
        <taxon>Eukaryota</taxon>
        <taxon>Fungi</taxon>
        <taxon>Dikarya</taxon>
        <taxon>Ascomycota</taxon>
        <taxon>Pezizomycotina</taxon>
        <taxon>Sordariomycetes</taxon>
        <taxon>Xylariomycetidae</taxon>
        <taxon>Amphisphaeriales</taxon>
        <taxon>Sporocadaceae</taxon>
        <taxon>Seiridium</taxon>
    </lineage>
</organism>
<dbReference type="Gene3D" id="2.60.120.620">
    <property type="entry name" value="q2cbj1_9rhob like domain"/>
    <property type="match status" value="1"/>
</dbReference>
<dbReference type="Proteomes" id="UP001408356">
    <property type="component" value="Unassembled WGS sequence"/>
</dbReference>
<gene>
    <name evidence="1" type="ORF">SUNI508_04913</name>
</gene>
<name>A0ABR2V6P2_9PEZI</name>
<keyword evidence="1" id="KW-0223">Dioxygenase</keyword>
<evidence type="ECO:0000313" key="2">
    <source>
        <dbReference type="Proteomes" id="UP001408356"/>
    </source>
</evidence>
<comment type="caution">
    <text evidence="1">The sequence shown here is derived from an EMBL/GenBank/DDBJ whole genome shotgun (WGS) entry which is preliminary data.</text>
</comment>
<dbReference type="PANTHER" id="PTHR33099:SF7">
    <property type="entry name" value="MYND-TYPE DOMAIN-CONTAINING PROTEIN"/>
    <property type="match status" value="1"/>
</dbReference>
<protein>
    <submittedName>
        <fullName evidence="1">Prolyl 4-hydroxylase alpha subunit Fe(2+) 2OG dioxygenase domain-containing protein</fullName>
    </submittedName>
</protein>
<reference evidence="1 2" key="1">
    <citation type="journal article" date="2024" name="J. Plant Pathol.">
        <title>Sequence and assembly of the genome of Seiridium unicorne, isolate CBS 538.82, causal agent of cypress canker disease.</title>
        <authorList>
            <person name="Scali E."/>
            <person name="Rocca G.D."/>
            <person name="Danti R."/>
            <person name="Garbelotto M."/>
            <person name="Barberini S."/>
            <person name="Baroncelli R."/>
            <person name="Emiliani G."/>
        </authorList>
    </citation>
    <scope>NUCLEOTIDE SEQUENCE [LARGE SCALE GENOMIC DNA]</scope>
    <source>
        <strain evidence="1 2">BM-138-508</strain>
    </source>
</reference>
<evidence type="ECO:0000313" key="1">
    <source>
        <dbReference type="EMBL" id="KAK9422234.1"/>
    </source>
</evidence>
<keyword evidence="1" id="KW-0560">Oxidoreductase</keyword>
<dbReference type="GO" id="GO:0051213">
    <property type="term" value="F:dioxygenase activity"/>
    <property type="evidence" value="ECO:0007669"/>
    <property type="project" value="UniProtKB-KW"/>
</dbReference>
<accession>A0ABR2V6P2</accession>
<sequence>MEVALSHQIKDIKSTGDFATSKSRSAFVNPGLEVDSISVPLPLTARDVEALKVACSQATFGRGDKTLFRLTNPAWPTYLHQLSRYAADKLGMITVRVEQYKLLLYEEGSFFKRHKNSEKVAGTIGTLVICLPSKHEGGDVHLSLGDKSHKFSTSTTSAFDLTALAWYSDVTHEFTNLTLSMKYMKGRDRAVCSGLDQVCKTQGFFLLLTNLPMSDAGGDSDWGNISEESLTLDYIYATSGDEISAYVHVESTDIIGPEPYSHRAPDSRSEAEFTGNASMPATHCYHDTVAMRVSKSHFHELLRHGPVEGAKSMLKMVDEDLRDHFDALTTQNYIPYFMEKMLDTSDAIGRLAWSTIASHAIGGLALSTIAHWAMKLQRYDIYRRAVSQAIYAHDWQPVIESIARYLDSQSHQTKPVEWDFWLIDFVNSSANSAELDSKLSTLGSLLTQKELLEPFQEWQLSIIKYQLSSKASFNVADRAFITKLLESRADDPQRDNLRLVSALIQRGEKHLLYILLNDLLQRDVGASEQIRLTARMVLRDAVPRLSPEINDLPKPLQPSFSTSARKAPQEEENYSLLFLRLVDYCFKNDLAHSATELVISSCTGMLNTSHLWPNSIGSLDGFLRSLYDLFQDNQQPIPPPVRNLSEALLRRYVMQAVPPHPKQLPGQAHRPRGCGNSYMYFFQRAKEDGTISAATAERSVSGLHRYRKQGSWCARRDENTRKGVSGVPGRLFSEDWRIGSSRPTISSGTCQRASRRPIVQRARDLIDRSRST</sequence>
<proteinExistence type="predicted"/>
<dbReference type="PANTHER" id="PTHR33099">
    <property type="entry name" value="FE2OG DIOXYGENASE DOMAIN-CONTAINING PROTEIN"/>
    <property type="match status" value="1"/>
</dbReference>